<reference evidence="2 3" key="1">
    <citation type="submission" date="2017-12" db="EMBL/GenBank/DDBJ databases">
        <title>Phylogenetic diversity of female urinary microbiome.</title>
        <authorList>
            <person name="Thomas-White K."/>
            <person name="Wolfe A.J."/>
        </authorList>
    </citation>
    <scope>NUCLEOTIDE SEQUENCE [LARGE SCALE GENOMIC DNA]</scope>
    <source>
        <strain evidence="2 3">UMB0139</strain>
    </source>
</reference>
<keyword evidence="2" id="KW-0560">Oxidoreductase</keyword>
<evidence type="ECO:0000313" key="2">
    <source>
        <dbReference type="EMBL" id="PKZ22334.1"/>
    </source>
</evidence>
<protein>
    <submittedName>
        <fullName evidence="2">Antibiotic biosynthesis monooxygenase</fullName>
    </submittedName>
</protein>
<accession>A0A2I1MQA7</accession>
<dbReference type="InterPro" id="IPR011008">
    <property type="entry name" value="Dimeric_a/b-barrel"/>
</dbReference>
<dbReference type="RefSeq" id="WP_070486231.1">
    <property type="nucleotide sequence ID" value="NZ_CAJHKM010000001.1"/>
</dbReference>
<sequence>MTLVINIIYSGQGDNAKKFAQEMLDRGVVDRIRQQPGNLRYDYFIPLEDPESLLLIDTWTDQAALDAHHKSPMMAEIAELRAKYKLRMKVDRYLPEE</sequence>
<proteinExistence type="predicted"/>
<keyword evidence="2" id="KW-0503">Monooxygenase</keyword>
<dbReference type="Proteomes" id="UP000234239">
    <property type="component" value="Unassembled WGS sequence"/>
</dbReference>
<feature type="domain" description="ABM" evidence="1">
    <location>
        <begin position="3"/>
        <end position="94"/>
    </location>
</feature>
<dbReference type="PROSITE" id="PS51725">
    <property type="entry name" value="ABM"/>
    <property type="match status" value="1"/>
</dbReference>
<dbReference type="OrthoDB" id="123158at2"/>
<comment type="caution">
    <text evidence="2">The sequence shown here is derived from an EMBL/GenBank/DDBJ whole genome shotgun (WGS) entry which is preliminary data.</text>
</comment>
<dbReference type="GO" id="GO:0004497">
    <property type="term" value="F:monooxygenase activity"/>
    <property type="evidence" value="ECO:0007669"/>
    <property type="project" value="UniProtKB-KW"/>
</dbReference>
<dbReference type="AlphaFoldDB" id="A0A2I1MQA7"/>
<dbReference type="Gene3D" id="3.30.70.100">
    <property type="match status" value="1"/>
</dbReference>
<dbReference type="Pfam" id="PF03992">
    <property type="entry name" value="ABM"/>
    <property type="match status" value="1"/>
</dbReference>
<evidence type="ECO:0000313" key="3">
    <source>
        <dbReference type="Proteomes" id="UP000234239"/>
    </source>
</evidence>
<dbReference type="InterPro" id="IPR007138">
    <property type="entry name" value="ABM_dom"/>
</dbReference>
<dbReference type="EMBL" id="PKGY01000002">
    <property type="protein sequence ID" value="PKZ22334.1"/>
    <property type="molecule type" value="Genomic_DNA"/>
</dbReference>
<evidence type="ECO:0000259" key="1">
    <source>
        <dbReference type="PROSITE" id="PS51725"/>
    </source>
</evidence>
<dbReference type="SUPFAM" id="SSF54909">
    <property type="entry name" value="Dimeric alpha+beta barrel"/>
    <property type="match status" value="1"/>
</dbReference>
<name>A0A2I1MQA7_9LACT</name>
<organism evidence="2 3">
    <name type="scientific">Aerococcus sanguinicola</name>
    <dbReference type="NCBI Taxonomy" id="119206"/>
    <lineage>
        <taxon>Bacteria</taxon>
        <taxon>Bacillati</taxon>
        <taxon>Bacillota</taxon>
        <taxon>Bacilli</taxon>
        <taxon>Lactobacillales</taxon>
        <taxon>Aerococcaceae</taxon>
        <taxon>Aerococcus</taxon>
    </lineage>
</organism>
<gene>
    <name evidence="2" type="ORF">CYJ28_04260</name>
</gene>